<dbReference type="AlphaFoldDB" id="A0A0R3LG45"/>
<dbReference type="EMBL" id="LLXX01000122">
    <property type="protein sequence ID" value="KRR04733.1"/>
    <property type="molecule type" value="Genomic_DNA"/>
</dbReference>
<gene>
    <name evidence="1" type="ORF">CP49_18700</name>
</gene>
<dbReference type="Proteomes" id="UP000051913">
    <property type="component" value="Unassembled WGS sequence"/>
</dbReference>
<accession>A0A0R3LG45</accession>
<keyword evidence="2" id="KW-1185">Reference proteome</keyword>
<proteinExistence type="predicted"/>
<name>A0A0R3LG45_9BRAD</name>
<reference evidence="1 2" key="1">
    <citation type="submission" date="2014-03" db="EMBL/GenBank/DDBJ databases">
        <title>Bradyrhizobium valentinum sp. nov., isolated from effective nodules of Lupinus mariae-josephae, a lupine endemic of basic-lime soils in Eastern Spain.</title>
        <authorList>
            <person name="Duran D."/>
            <person name="Rey L."/>
            <person name="Navarro A."/>
            <person name="Busquets A."/>
            <person name="Imperial J."/>
            <person name="Ruiz-Argueso T."/>
        </authorList>
    </citation>
    <scope>NUCLEOTIDE SEQUENCE [LARGE SCALE GENOMIC DNA]</scope>
    <source>
        <strain evidence="1 2">LmjM3</strain>
    </source>
</reference>
<evidence type="ECO:0000313" key="1">
    <source>
        <dbReference type="EMBL" id="KRR04733.1"/>
    </source>
</evidence>
<protein>
    <submittedName>
        <fullName evidence="1">Uncharacterized protein</fullName>
    </submittedName>
</protein>
<sequence>MPRLSVDIDLTYLPVKPREESLTEIDAVRRKLWRGDLYAGKLLQRSIVSIRAIYSVSATCWEIRYQR</sequence>
<comment type="caution">
    <text evidence="1">The sequence shown here is derived from an EMBL/GenBank/DDBJ whole genome shotgun (WGS) entry which is preliminary data.</text>
</comment>
<evidence type="ECO:0000313" key="2">
    <source>
        <dbReference type="Proteomes" id="UP000051913"/>
    </source>
</evidence>
<dbReference type="RefSeq" id="WP_057852078.1">
    <property type="nucleotide sequence ID" value="NZ_LLXX01000122.1"/>
</dbReference>
<organism evidence="1 2">
    <name type="scientific">Bradyrhizobium valentinum</name>
    <dbReference type="NCBI Taxonomy" id="1518501"/>
    <lineage>
        <taxon>Bacteria</taxon>
        <taxon>Pseudomonadati</taxon>
        <taxon>Pseudomonadota</taxon>
        <taxon>Alphaproteobacteria</taxon>
        <taxon>Hyphomicrobiales</taxon>
        <taxon>Nitrobacteraceae</taxon>
        <taxon>Bradyrhizobium</taxon>
    </lineage>
</organism>